<evidence type="ECO:0000313" key="7">
    <source>
        <dbReference type="EMBL" id="KAL2827986.1"/>
    </source>
</evidence>
<dbReference type="InterPro" id="IPR041402">
    <property type="entry name" value="B_solenoid_dext"/>
</dbReference>
<dbReference type="InterPro" id="IPR023226">
    <property type="entry name" value="Glyco_hydro_49_N_dom"/>
</dbReference>
<dbReference type="Gene3D" id="2.160.20.10">
    <property type="entry name" value="Single-stranded right-handed beta-helix, Pectin lyase-like"/>
    <property type="match status" value="2"/>
</dbReference>
<feature type="chain" id="PRO_5046106913" evidence="4">
    <location>
        <begin position="23"/>
        <end position="527"/>
    </location>
</feature>
<feature type="signal peptide" evidence="4">
    <location>
        <begin position="1"/>
        <end position="22"/>
    </location>
</feature>
<keyword evidence="3 4" id="KW-0732">Signal</keyword>
<dbReference type="SUPFAM" id="SSF101596">
    <property type="entry name" value="Dextranase, N-terminal domain"/>
    <property type="match status" value="1"/>
</dbReference>
<dbReference type="InterPro" id="IPR035953">
    <property type="entry name" value="Dextranase_N-ter"/>
</dbReference>
<dbReference type="InterPro" id="IPR012334">
    <property type="entry name" value="Pectin_lyas_fold"/>
</dbReference>
<evidence type="ECO:0000256" key="2">
    <source>
        <dbReference type="ARBA" id="ARBA00022525"/>
    </source>
</evidence>
<evidence type="ECO:0000313" key="8">
    <source>
        <dbReference type="Proteomes" id="UP001610335"/>
    </source>
</evidence>
<dbReference type="InterPro" id="IPR011050">
    <property type="entry name" value="Pectin_lyase_fold/virulence"/>
</dbReference>
<keyword evidence="7" id="KW-0378">Hydrolase</keyword>
<keyword evidence="8" id="KW-1185">Reference proteome</keyword>
<dbReference type="Pfam" id="PF18841">
    <property type="entry name" value="B_solenoid_dext"/>
    <property type="match status" value="1"/>
</dbReference>
<reference evidence="7 8" key="1">
    <citation type="submission" date="2024-07" db="EMBL/GenBank/DDBJ databases">
        <title>Section-level genome sequencing and comparative genomics of Aspergillus sections Usti and Cavernicolus.</title>
        <authorList>
            <consortium name="Lawrence Berkeley National Laboratory"/>
            <person name="Nybo J.L."/>
            <person name="Vesth T.C."/>
            <person name="Theobald S."/>
            <person name="Frisvad J.C."/>
            <person name="Larsen T.O."/>
            <person name="Kjaerboelling I."/>
            <person name="Rothschild-Mancinelli K."/>
            <person name="Lyhne E.K."/>
            <person name="Kogle M.E."/>
            <person name="Barry K."/>
            <person name="Clum A."/>
            <person name="Na H."/>
            <person name="Ledsgaard L."/>
            <person name="Lin J."/>
            <person name="Lipzen A."/>
            <person name="Kuo A."/>
            <person name="Riley R."/>
            <person name="Mondo S."/>
            <person name="LaButti K."/>
            <person name="Haridas S."/>
            <person name="Pangalinan J."/>
            <person name="Salamov A.A."/>
            <person name="Simmons B.A."/>
            <person name="Magnuson J.K."/>
            <person name="Chen J."/>
            <person name="Drula E."/>
            <person name="Henrissat B."/>
            <person name="Wiebenga A."/>
            <person name="Lubbers R.J."/>
            <person name="Gomes A.C."/>
            <person name="Makela M.R."/>
            <person name="Stajich J."/>
            <person name="Grigoriev I.V."/>
            <person name="Mortensen U.H."/>
            <person name="De vries R.P."/>
            <person name="Baker S.E."/>
            <person name="Andersen M.R."/>
        </authorList>
    </citation>
    <scope>NUCLEOTIDE SEQUENCE [LARGE SCALE GENOMIC DNA]</scope>
    <source>
        <strain evidence="7 8">CBS 600.67</strain>
    </source>
</reference>
<feature type="domain" description="Glycoside hydrolase family 49 C-terminal" evidence="5">
    <location>
        <begin position="417"/>
        <end position="526"/>
    </location>
</feature>
<dbReference type="Pfam" id="PF03718">
    <property type="entry name" value="Glyco_hydro_49"/>
    <property type="match status" value="1"/>
</dbReference>
<dbReference type="GO" id="GO:0016787">
    <property type="term" value="F:hydrolase activity"/>
    <property type="evidence" value="ECO:0007669"/>
    <property type="project" value="UniProtKB-KW"/>
</dbReference>
<evidence type="ECO:0000259" key="6">
    <source>
        <dbReference type="Pfam" id="PF17433"/>
    </source>
</evidence>
<evidence type="ECO:0000256" key="1">
    <source>
        <dbReference type="ARBA" id="ARBA00004613"/>
    </source>
</evidence>
<dbReference type="Pfam" id="PF17433">
    <property type="entry name" value="Glyco_hydro_49N"/>
    <property type="match status" value="1"/>
</dbReference>
<dbReference type="InterPro" id="IPR005192">
    <property type="entry name" value="Glyco_hydro_49_C"/>
</dbReference>
<proteinExistence type="predicted"/>
<organism evidence="7 8">
    <name type="scientific">Aspergillus cavernicola</name>
    <dbReference type="NCBI Taxonomy" id="176166"/>
    <lineage>
        <taxon>Eukaryota</taxon>
        <taxon>Fungi</taxon>
        <taxon>Dikarya</taxon>
        <taxon>Ascomycota</taxon>
        <taxon>Pezizomycotina</taxon>
        <taxon>Eurotiomycetes</taxon>
        <taxon>Eurotiomycetidae</taxon>
        <taxon>Eurotiales</taxon>
        <taxon>Aspergillaceae</taxon>
        <taxon>Aspergillus</taxon>
        <taxon>Aspergillus subgen. Nidulantes</taxon>
    </lineage>
</organism>
<name>A0ABR4IJN1_9EURO</name>
<protein>
    <submittedName>
        <fullName evidence="7">Glycoside hydrolase</fullName>
    </submittedName>
</protein>
<dbReference type="Gene3D" id="2.60.350.10">
    <property type="entry name" value="Dextranase, N-terminal"/>
    <property type="match status" value="1"/>
</dbReference>
<evidence type="ECO:0000256" key="3">
    <source>
        <dbReference type="ARBA" id="ARBA00022729"/>
    </source>
</evidence>
<dbReference type="SUPFAM" id="SSF51126">
    <property type="entry name" value="Pectin lyase-like"/>
    <property type="match status" value="1"/>
</dbReference>
<feature type="domain" description="Glycoside hydrolase family 49 N-terminal" evidence="6">
    <location>
        <begin position="48"/>
        <end position="184"/>
    </location>
</feature>
<comment type="subcellular location">
    <subcellularLocation>
        <location evidence="1">Secreted</location>
    </subcellularLocation>
</comment>
<evidence type="ECO:0000256" key="4">
    <source>
        <dbReference type="SAM" id="SignalP"/>
    </source>
</evidence>
<gene>
    <name evidence="7" type="ORF">BDW59DRAFT_171120</name>
</gene>
<comment type="caution">
    <text evidence="7">The sequence shown here is derived from an EMBL/GenBank/DDBJ whole genome shotgun (WGS) entry which is preliminary data.</text>
</comment>
<dbReference type="Proteomes" id="UP001610335">
    <property type="component" value="Unassembled WGS sequence"/>
</dbReference>
<dbReference type="EMBL" id="JBFXLS010000022">
    <property type="protein sequence ID" value="KAL2827986.1"/>
    <property type="molecule type" value="Genomic_DNA"/>
</dbReference>
<sequence>MKKYTHSFFLLMGTSAIGLVNGLVLPCQSNSTSGTHCGADLILIEFLPRALPRNGYGKVMSPGDGDGSFSGDDGISIELDEGINMAWSQFEHSQDVNVRILRRDGQAVDEEVIIRPTVHTFETQHVAGALVIRVPAGPKGHRFSVEFGDDLYTYRSNSNGYTTDGSGEVVSIEPRIALVIFASAFLPDELVPSLDGPDTKVMTPGAFSVADIGGAPIVYFPPGVYWIHSEPVGLTHIKLDASTYWVHLAPGAFVKGAVEYTTGNKDFYATGHGVLSGEIYVYQANVEAGYTAEKSDLTIPRPTTSSPPFNTMDLKDGSIDREDISVDIFDYKQVGAFFMQTDGPQMYMDGTVRDVFYHCNDDAIKTYQSDGWQPRNAHGVAIDTLYIIHTRYRKSETYVPSSIIGASLIYNGEPRLDPSMTISISVSNIICEGPSPGLFRLTPLQNYADFKVTGVNYVDGLVGGSVPIGDSIIATTEDTTYPGSEDLSMGLSISDWTVKGERVTMENAETLGQWNINAAYDGQWSIA</sequence>
<evidence type="ECO:0000259" key="5">
    <source>
        <dbReference type="Pfam" id="PF03718"/>
    </source>
</evidence>
<accession>A0ABR4IJN1</accession>
<keyword evidence="2" id="KW-0964">Secreted</keyword>